<dbReference type="SUPFAM" id="SSF55874">
    <property type="entry name" value="ATPase domain of HSP90 chaperone/DNA topoisomerase II/histidine kinase"/>
    <property type="match status" value="1"/>
</dbReference>
<dbReference type="EMBL" id="UOGJ01000015">
    <property type="protein sequence ID" value="VAX34896.1"/>
    <property type="molecule type" value="Genomic_DNA"/>
</dbReference>
<dbReference type="InterPro" id="IPR048760">
    <property type="entry name" value="VP0354-like_sensor_dom"/>
</dbReference>
<dbReference type="InterPro" id="IPR029151">
    <property type="entry name" value="Sensor-like_sf"/>
</dbReference>
<evidence type="ECO:0000256" key="4">
    <source>
        <dbReference type="ARBA" id="ARBA00022679"/>
    </source>
</evidence>
<proteinExistence type="predicted"/>
<feature type="coiled-coil region" evidence="9">
    <location>
        <begin position="381"/>
        <end position="419"/>
    </location>
</feature>
<dbReference type="GO" id="GO:0005886">
    <property type="term" value="C:plasma membrane"/>
    <property type="evidence" value="ECO:0007669"/>
    <property type="project" value="UniProtKB-SubCell"/>
</dbReference>
<dbReference type="InterPro" id="IPR011006">
    <property type="entry name" value="CheY-like_superfamily"/>
</dbReference>
<feature type="domain" description="Response regulatory" evidence="13">
    <location>
        <begin position="1231"/>
        <end position="1348"/>
    </location>
</feature>
<dbReference type="InterPro" id="IPR003661">
    <property type="entry name" value="HisK_dim/P_dom"/>
</dbReference>
<dbReference type="CDD" id="cd00082">
    <property type="entry name" value="HisKA"/>
    <property type="match status" value="1"/>
</dbReference>
<keyword evidence="5 11" id="KW-0812">Transmembrane</keyword>
<feature type="transmembrane region" description="Helical" evidence="11">
    <location>
        <begin position="323"/>
        <end position="341"/>
    </location>
</feature>
<evidence type="ECO:0000256" key="7">
    <source>
        <dbReference type="ARBA" id="ARBA00022989"/>
    </source>
</evidence>
<keyword evidence="3" id="KW-0597">Phosphoprotein</keyword>
<evidence type="ECO:0000256" key="6">
    <source>
        <dbReference type="ARBA" id="ARBA00022777"/>
    </source>
</evidence>
<dbReference type="SUPFAM" id="SSF55781">
    <property type="entry name" value="GAF domain-like"/>
    <property type="match status" value="1"/>
</dbReference>
<feature type="domain" description="Response regulatory" evidence="13">
    <location>
        <begin position="1086"/>
        <end position="1201"/>
    </location>
</feature>
<dbReference type="GO" id="GO:0000155">
    <property type="term" value="F:phosphorelay sensor kinase activity"/>
    <property type="evidence" value="ECO:0007669"/>
    <property type="project" value="InterPro"/>
</dbReference>
<evidence type="ECO:0000313" key="14">
    <source>
        <dbReference type="EMBL" id="VAX34896.1"/>
    </source>
</evidence>
<keyword evidence="8" id="KW-0902">Two-component regulatory system</keyword>
<evidence type="ECO:0000256" key="11">
    <source>
        <dbReference type="SAM" id="Phobius"/>
    </source>
</evidence>
<keyword evidence="6 14" id="KW-0418">Kinase</keyword>
<feature type="domain" description="Histidine kinase" evidence="12">
    <location>
        <begin position="684"/>
        <end position="916"/>
    </location>
</feature>
<dbReference type="SUPFAM" id="SSF103190">
    <property type="entry name" value="Sensory domain-like"/>
    <property type="match status" value="2"/>
</dbReference>
<keyword evidence="9" id="KW-0175">Coiled coil</keyword>
<dbReference type="InterPro" id="IPR003594">
    <property type="entry name" value="HATPase_dom"/>
</dbReference>
<feature type="transmembrane region" description="Helical" evidence="11">
    <location>
        <begin position="13"/>
        <end position="34"/>
    </location>
</feature>
<dbReference type="InterPro" id="IPR036097">
    <property type="entry name" value="HisK_dim/P_sf"/>
</dbReference>
<keyword evidence="11" id="KW-0472">Membrane</keyword>
<dbReference type="InterPro" id="IPR001789">
    <property type="entry name" value="Sig_transdc_resp-reg_receiver"/>
</dbReference>
<dbReference type="PANTHER" id="PTHR45339:SF1">
    <property type="entry name" value="HYBRID SIGNAL TRANSDUCTION HISTIDINE KINASE J"/>
    <property type="match status" value="1"/>
</dbReference>
<feature type="region of interest" description="Disordered" evidence="10">
    <location>
        <begin position="600"/>
        <end position="621"/>
    </location>
</feature>
<dbReference type="CDD" id="cd16922">
    <property type="entry name" value="HATPase_EvgS-ArcB-TorS-like"/>
    <property type="match status" value="1"/>
</dbReference>
<dbReference type="Gene3D" id="6.10.340.10">
    <property type="match status" value="1"/>
</dbReference>
<gene>
    <name evidence="14" type="ORF">MNBD_UNCLBAC01-1223</name>
</gene>
<feature type="domain" description="Response regulatory" evidence="13">
    <location>
        <begin position="964"/>
        <end position="1077"/>
    </location>
</feature>
<dbReference type="PRINTS" id="PR00344">
    <property type="entry name" value="BCTRLSENSOR"/>
</dbReference>
<keyword evidence="2" id="KW-1003">Cell membrane</keyword>
<organism evidence="14">
    <name type="scientific">hydrothermal vent metagenome</name>
    <dbReference type="NCBI Taxonomy" id="652676"/>
    <lineage>
        <taxon>unclassified sequences</taxon>
        <taxon>metagenomes</taxon>
        <taxon>ecological metagenomes</taxon>
    </lineage>
</organism>
<dbReference type="Pfam" id="PF00512">
    <property type="entry name" value="HisKA"/>
    <property type="match status" value="1"/>
</dbReference>
<dbReference type="SUPFAM" id="SSF52172">
    <property type="entry name" value="CheY-like"/>
    <property type="match status" value="3"/>
</dbReference>
<evidence type="ECO:0000256" key="10">
    <source>
        <dbReference type="SAM" id="MobiDB-lite"/>
    </source>
</evidence>
<evidence type="ECO:0000256" key="9">
    <source>
        <dbReference type="SAM" id="Coils"/>
    </source>
</evidence>
<dbReference type="SMART" id="SM00448">
    <property type="entry name" value="REC"/>
    <property type="match status" value="3"/>
</dbReference>
<evidence type="ECO:0000259" key="12">
    <source>
        <dbReference type="PROSITE" id="PS50109"/>
    </source>
</evidence>
<protein>
    <submittedName>
        <fullName evidence="14">Signal transduction histidine kinase</fullName>
    </submittedName>
</protein>
<dbReference type="Gene3D" id="3.30.450.40">
    <property type="match status" value="1"/>
</dbReference>
<evidence type="ECO:0000256" key="3">
    <source>
        <dbReference type="ARBA" id="ARBA00022553"/>
    </source>
</evidence>
<sequence>MKKSSYYSLQTKLIVLFLGISFFSIVIVAGISLMNSRKSITVLSAEKVQSEISLNAHYIEAVMSEYRADLRLLANTPPPRAMIRATYNKGVDPVSSDDLYTWKKRFITILEATLKSKRFYQQAYFLYEGKEILRVNFENGKTVIVKEEDFQDKHEVIYFKEALKLREGEVYISELSLNREKGKIQIPYTPVLRFSMPVFAQGVKTPGVLVLNVYAESFLKNLNDGSGRIYLTNEQGFYLYHKDSSRTFGFDLGNKTDTLLNDFPEVMQNFHSQESYNSFSGEEDIFLQKIHFDTRNLKRYWLIAKDVPVENILAPANDLRQKVFYLILIISPFIFLLALMVSRGITSPVKNLVDLVNKLAKGNFDLEDQSTSSSRKKSLFNIAQTREIKQLELSVEQMRKNLRDTTVAEQKAKEELEQALWMSQSRESLNKQMQGIGEKLLLARNIITSLVDLVKADIGGVYLCENEHTLRLIASHAFDSRTDNHNVFQLGEGLVGQAALEKKTILFTDISENPSMIDYGLGKTQPKYFLVVPFFYEDKTKGVIVLGSVQSMQGLQKQFIEEVGGDIGIALNTVQSRERIEKLLKETKDQSEELKIQQEELQATNEDLEEQTKSLKESEEQLKIQQEELQATNEDLEEKTEHLEKQKNEIVLKNTEVEKSKKEIENKAKDLEEASRYKSEFLANMSHELRTPLNSLLILSKMLMDNEETNLTEDQVESASVIYSSGSDLLSLINEILDLSKVESGKMEIHLEDVRIDEIVSNIERNFRHVAQERGVHLEINVEEGLPSALRTDGQKLGQVLKNLLSNAFKFTEDGSVVVNIARPEVNVDFSQNGLDSKKAVAISVSDTGIGIPQEKHDLIFEAFKQVDGTTRRKYGGTGLGLSISKKFIGILGGEIILKSEHGDGTTITLYLPETLSVDKEVVDDVDVESKPKEEYFEAPVHSAIEQLNTLSDDRGAVSAEDKTLLIVEDDPKFAKILFDMAHSKGFKGIIASDGETGVKLASEYIPKAIILDIMLPGIDGWVVMDRLKDDPKTRHIPVHFISALDHDPDALKKGGIGYLSKPVSKDDLDGAFEKIENFIVKDIKNLLIVEVDESVQKNIFKLIESKGVQITCVKGGQEARIYLKDNDVDCVVLDAELPDMPVFELLQWMQEMLSQRVPVVIYTGKELSKEESVKLRQYADSIIVKGEQSQERLLDETALFLHCVEKNLSNNQQQMIRNVHDQEGILKNKKVLIVDDDMRNTFALSKALKSKGMDVFMAENGKVALERLKEQQDVDVVLMDIMMPVMDGFETIKEIREQRIFAKLPILALTAKAMKGDKEKCIDSGASDYLSKPVDMEKLFSMLRIWLYR</sequence>
<dbReference type="Pfam" id="PF00072">
    <property type="entry name" value="Response_reg"/>
    <property type="match status" value="3"/>
</dbReference>
<comment type="subcellular location">
    <subcellularLocation>
        <location evidence="1">Cell membrane</location>
        <topology evidence="1">Multi-pass membrane protein</topology>
    </subcellularLocation>
</comment>
<dbReference type="InterPro" id="IPR003018">
    <property type="entry name" value="GAF"/>
</dbReference>
<dbReference type="SMART" id="SM00387">
    <property type="entry name" value="HATPase_c"/>
    <property type="match status" value="1"/>
</dbReference>
<evidence type="ECO:0000256" key="8">
    <source>
        <dbReference type="ARBA" id="ARBA00023012"/>
    </source>
</evidence>
<dbReference type="SMART" id="SM00388">
    <property type="entry name" value="HisKA"/>
    <property type="match status" value="1"/>
</dbReference>
<reference evidence="14" key="1">
    <citation type="submission" date="2018-06" db="EMBL/GenBank/DDBJ databases">
        <authorList>
            <person name="Zhirakovskaya E."/>
        </authorList>
    </citation>
    <scope>NUCLEOTIDE SEQUENCE</scope>
</reference>
<dbReference type="InterPro" id="IPR005467">
    <property type="entry name" value="His_kinase_dom"/>
</dbReference>
<dbReference type="PANTHER" id="PTHR45339">
    <property type="entry name" value="HYBRID SIGNAL TRANSDUCTION HISTIDINE KINASE J"/>
    <property type="match status" value="1"/>
</dbReference>
<dbReference type="Gene3D" id="1.10.287.130">
    <property type="match status" value="1"/>
</dbReference>
<dbReference type="Pfam" id="PF21623">
    <property type="entry name" value="HK_sensor_dom_bact"/>
    <property type="match status" value="1"/>
</dbReference>
<dbReference type="PROSITE" id="PS50109">
    <property type="entry name" value="HIS_KIN"/>
    <property type="match status" value="1"/>
</dbReference>
<evidence type="ECO:0000259" key="13">
    <source>
        <dbReference type="PROSITE" id="PS50110"/>
    </source>
</evidence>
<dbReference type="SUPFAM" id="SSF47384">
    <property type="entry name" value="Homodimeric domain of signal transducing histidine kinase"/>
    <property type="match status" value="1"/>
</dbReference>
<dbReference type="Gene3D" id="3.30.565.10">
    <property type="entry name" value="Histidine kinase-like ATPase, C-terminal domain"/>
    <property type="match status" value="1"/>
</dbReference>
<keyword evidence="7 11" id="KW-1133">Transmembrane helix</keyword>
<dbReference type="PROSITE" id="PS50110">
    <property type="entry name" value="RESPONSE_REGULATORY"/>
    <property type="match status" value="3"/>
</dbReference>
<name>A0A3B1CW81_9ZZZZ</name>
<dbReference type="Gene3D" id="3.30.450.20">
    <property type="entry name" value="PAS domain"/>
    <property type="match status" value="2"/>
</dbReference>
<dbReference type="Pfam" id="PF13185">
    <property type="entry name" value="GAF_2"/>
    <property type="match status" value="1"/>
</dbReference>
<dbReference type="CDD" id="cd00156">
    <property type="entry name" value="REC"/>
    <property type="match status" value="1"/>
</dbReference>
<dbReference type="Gene3D" id="3.40.50.2300">
    <property type="match status" value="3"/>
</dbReference>
<dbReference type="InterPro" id="IPR036890">
    <property type="entry name" value="HATPase_C_sf"/>
</dbReference>
<dbReference type="CDD" id="cd17546">
    <property type="entry name" value="REC_hyHK_CKI1_RcsC-like"/>
    <property type="match status" value="1"/>
</dbReference>
<evidence type="ECO:0000256" key="1">
    <source>
        <dbReference type="ARBA" id="ARBA00004651"/>
    </source>
</evidence>
<accession>A0A3B1CW81</accession>
<evidence type="ECO:0000256" key="2">
    <source>
        <dbReference type="ARBA" id="ARBA00022475"/>
    </source>
</evidence>
<dbReference type="Pfam" id="PF02518">
    <property type="entry name" value="HATPase_c"/>
    <property type="match status" value="1"/>
</dbReference>
<dbReference type="InterPro" id="IPR004358">
    <property type="entry name" value="Sig_transdc_His_kin-like_C"/>
</dbReference>
<dbReference type="InterPro" id="IPR029016">
    <property type="entry name" value="GAF-like_dom_sf"/>
</dbReference>
<evidence type="ECO:0000256" key="5">
    <source>
        <dbReference type="ARBA" id="ARBA00022692"/>
    </source>
</evidence>
<dbReference type="FunFam" id="3.30.565.10:FF:000010">
    <property type="entry name" value="Sensor histidine kinase RcsC"/>
    <property type="match status" value="1"/>
</dbReference>
<feature type="compositionally biased region" description="Basic and acidic residues" evidence="10">
    <location>
        <begin position="610"/>
        <end position="621"/>
    </location>
</feature>
<keyword evidence="4" id="KW-0808">Transferase</keyword>